<evidence type="ECO:0000256" key="7">
    <source>
        <dbReference type="ARBA" id="ARBA00035045"/>
    </source>
</evidence>
<evidence type="ECO:0000313" key="9">
    <source>
        <dbReference type="Proteomes" id="UP000198341"/>
    </source>
</evidence>
<keyword evidence="2" id="KW-0223">Dioxygenase</keyword>
<evidence type="ECO:0000256" key="2">
    <source>
        <dbReference type="ARBA" id="ARBA00022964"/>
    </source>
</evidence>
<evidence type="ECO:0000256" key="5">
    <source>
        <dbReference type="ARBA" id="ARBA00035013"/>
    </source>
</evidence>
<dbReference type="AlphaFoldDB" id="K8ES72"/>
<name>K8ES72_9CHLO</name>
<comment type="similarity">
    <text evidence="5">Belongs to the 2-oxoadipate dioxygenase/decarboxylase family.</text>
</comment>
<dbReference type="EC" id="1.13.11.93" evidence="6"/>
<sequence>MQKLFQRYREQQQSLESHASTRIKDVLKEIQKEEEFGDEEEEDVLEAILLDHVAFRTFKGLHHDGDEKHHQFVNVKQMLMEKLRYRESGETLVFPKKKLKATWLKPPTPLMPRVFLSEIDIEAFEDERMSAIVRKAISSREGGKGKGAVLEDDFWEQKRDRFSLCENVSKDEYEYIAEKSEYAAWLLINGPEFVNHFALAMHRCRSEAFRVSSGEEMSRKIVERIAKIAKLNGEEENRVMNVSEDRKLWQFSTVSDELIAVNGTGEKLKGCGAYIEFAYREYISTGEGIEIESRKNLEEDESKRRDGFEVANADAIFESTKV</sequence>
<keyword evidence="3" id="KW-0560">Oxidoreductase</keyword>
<dbReference type="PANTHER" id="PTHR31136:SF5">
    <property type="entry name" value="2-OXOADIPATE DIOXYGENASE_DECARBOXYLASE, CHLOROPLASTIC"/>
    <property type="match status" value="1"/>
</dbReference>
<dbReference type="Proteomes" id="UP000198341">
    <property type="component" value="Chromosome 2"/>
</dbReference>
<evidence type="ECO:0000256" key="1">
    <source>
        <dbReference type="ARBA" id="ARBA00001954"/>
    </source>
</evidence>
<dbReference type="Gene3D" id="3.10.180.50">
    <property type="match status" value="1"/>
</dbReference>
<accession>K8ES72</accession>
<dbReference type="GO" id="GO:0051213">
    <property type="term" value="F:dioxygenase activity"/>
    <property type="evidence" value="ECO:0007669"/>
    <property type="project" value="UniProtKB-KW"/>
</dbReference>
<evidence type="ECO:0000256" key="6">
    <source>
        <dbReference type="ARBA" id="ARBA00035023"/>
    </source>
</evidence>
<protein>
    <recommendedName>
        <fullName evidence="6">2-oxoadipate dioxygenase/decarboxylase</fullName>
        <ecNumber evidence="6">1.13.11.93</ecNumber>
    </recommendedName>
    <alternativeName>
        <fullName evidence="7">2-hydroxyglutarate synthase</fullName>
    </alternativeName>
</protein>
<dbReference type="SMART" id="SM01150">
    <property type="entry name" value="DUF1338"/>
    <property type="match status" value="1"/>
</dbReference>
<gene>
    <name evidence="8" type="ORF">Bathy02g05830</name>
</gene>
<keyword evidence="4" id="KW-0408">Iron</keyword>
<reference evidence="8 9" key="1">
    <citation type="submission" date="2011-10" db="EMBL/GenBank/DDBJ databases">
        <authorList>
            <person name="Genoscope - CEA"/>
        </authorList>
    </citation>
    <scope>NUCLEOTIDE SEQUENCE [LARGE SCALE GENOMIC DNA]</scope>
    <source>
        <strain evidence="8 9">RCC 1105</strain>
    </source>
</reference>
<evidence type="ECO:0000313" key="8">
    <source>
        <dbReference type="EMBL" id="CCO15275.1"/>
    </source>
</evidence>
<dbReference type="InterPro" id="IPR009770">
    <property type="entry name" value="HGLS"/>
</dbReference>
<dbReference type="GeneID" id="19017698"/>
<dbReference type="Pfam" id="PF07063">
    <property type="entry name" value="HGLS"/>
    <property type="match status" value="1"/>
</dbReference>
<dbReference type="EMBL" id="FO082277">
    <property type="protein sequence ID" value="CCO15275.1"/>
    <property type="molecule type" value="Genomic_DNA"/>
</dbReference>
<dbReference type="KEGG" id="bpg:Bathy02g05830"/>
<dbReference type="RefSeq" id="XP_007515035.1">
    <property type="nucleotide sequence ID" value="XM_007514973.1"/>
</dbReference>
<evidence type="ECO:0000256" key="3">
    <source>
        <dbReference type="ARBA" id="ARBA00023002"/>
    </source>
</evidence>
<comment type="cofactor">
    <cofactor evidence="1">
        <name>Fe(2+)</name>
        <dbReference type="ChEBI" id="CHEBI:29033"/>
    </cofactor>
</comment>
<evidence type="ECO:0000256" key="4">
    <source>
        <dbReference type="ARBA" id="ARBA00023004"/>
    </source>
</evidence>
<proteinExistence type="inferred from homology"/>
<keyword evidence="9" id="KW-1185">Reference proteome</keyword>
<dbReference type="OrthoDB" id="1908993at2759"/>
<dbReference type="PANTHER" id="PTHR31136">
    <property type="entry name" value="DUF1338 DOMAIN-CONTAINING PROTEIN"/>
    <property type="match status" value="1"/>
</dbReference>
<organism evidence="8 9">
    <name type="scientific">Bathycoccus prasinos</name>
    <dbReference type="NCBI Taxonomy" id="41875"/>
    <lineage>
        <taxon>Eukaryota</taxon>
        <taxon>Viridiplantae</taxon>
        <taxon>Chlorophyta</taxon>
        <taxon>Mamiellophyceae</taxon>
        <taxon>Mamiellales</taxon>
        <taxon>Bathycoccaceae</taxon>
        <taxon>Bathycoccus</taxon>
    </lineage>
</organism>